<keyword evidence="2" id="KW-1133">Transmembrane helix</keyword>
<feature type="transmembrane region" description="Helical" evidence="2">
    <location>
        <begin position="161"/>
        <end position="181"/>
    </location>
</feature>
<keyword evidence="2" id="KW-0812">Transmembrane</keyword>
<comment type="caution">
    <text evidence="3">The sequence shown here is derived from an EMBL/GenBank/DDBJ whole genome shotgun (WGS) entry which is preliminary data.</text>
</comment>
<reference evidence="3" key="1">
    <citation type="submission" date="2020-10" db="EMBL/GenBank/DDBJ databases">
        <authorList>
            <person name="Gilroy R."/>
        </authorList>
    </citation>
    <scope>NUCLEOTIDE SEQUENCE</scope>
    <source>
        <strain evidence="3">ChiGjej2B2-16831</strain>
    </source>
</reference>
<protein>
    <submittedName>
        <fullName evidence="3">Uncharacterized protein</fullName>
    </submittedName>
</protein>
<evidence type="ECO:0000313" key="3">
    <source>
        <dbReference type="EMBL" id="HIU93612.1"/>
    </source>
</evidence>
<reference evidence="3" key="2">
    <citation type="journal article" date="2021" name="PeerJ">
        <title>Extensive microbial diversity within the chicken gut microbiome revealed by metagenomics and culture.</title>
        <authorList>
            <person name="Gilroy R."/>
            <person name="Ravi A."/>
            <person name="Getino M."/>
            <person name="Pursley I."/>
            <person name="Horton D.L."/>
            <person name="Alikhan N.F."/>
            <person name="Baker D."/>
            <person name="Gharbi K."/>
            <person name="Hall N."/>
            <person name="Watson M."/>
            <person name="Adriaenssens E.M."/>
            <person name="Foster-Nyarko E."/>
            <person name="Jarju S."/>
            <person name="Secka A."/>
            <person name="Antonio M."/>
            <person name="Oren A."/>
            <person name="Chaudhuri R.R."/>
            <person name="La Ragione R."/>
            <person name="Hildebrand F."/>
            <person name="Pallen M.J."/>
        </authorList>
    </citation>
    <scope>NUCLEOTIDE SEQUENCE</scope>
    <source>
        <strain evidence="3">ChiGjej2B2-16831</strain>
    </source>
</reference>
<feature type="region of interest" description="Disordered" evidence="1">
    <location>
        <begin position="241"/>
        <end position="260"/>
    </location>
</feature>
<evidence type="ECO:0000256" key="1">
    <source>
        <dbReference type="SAM" id="MobiDB-lite"/>
    </source>
</evidence>
<sequence>MDRTIDNRECPLYGTRYCELLHMRTCAQCPLTRPNYGITPETLRADLDLYETLLPEGGIAQLFEARTCRLCRDEASAGRRQGYAIFNMAHPEPERMERGLIFGKRRAAAGTMVPVQLAVCQRCRRRLLLLDYLPVLLPTAVGALLLWLLAGSQASGALSRAAAYLPFVLWAGGVALAYGAGKLACRALRRRFGQDMYVNVLEQPTVAGMRARGWFPVPARDGVKLVFSKSRLCSGLGTAPDGEEAPAAAQAEGIDNHAGC</sequence>
<gene>
    <name evidence="3" type="ORF">IAD24_00495</name>
</gene>
<organism evidence="3 4">
    <name type="scientific">Candidatus Aphodomorpha intestinavium</name>
    <dbReference type="NCBI Taxonomy" id="2840672"/>
    <lineage>
        <taxon>Bacteria</taxon>
        <taxon>Bacillati</taxon>
        <taxon>Bacillota</taxon>
        <taxon>Clostridia</taxon>
        <taxon>Eubacteriales</taxon>
        <taxon>Candidatus Aphodomorpha</taxon>
    </lineage>
</organism>
<accession>A0A9D1SSW7</accession>
<evidence type="ECO:0000256" key="2">
    <source>
        <dbReference type="SAM" id="Phobius"/>
    </source>
</evidence>
<keyword evidence="2" id="KW-0472">Membrane</keyword>
<proteinExistence type="predicted"/>
<dbReference type="Proteomes" id="UP000824128">
    <property type="component" value="Unassembled WGS sequence"/>
</dbReference>
<feature type="transmembrane region" description="Helical" evidence="2">
    <location>
        <begin position="127"/>
        <end position="149"/>
    </location>
</feature>
<evidence type="ECO:0000313" key="4">
    <source>
        <dbReference type="Proteomes" id="UP000824128"/>
    </source>
</evidence>
<dbReference type="EMBL" id="DVNZ01000016">
    <property type="protein sequence ID" value="HIU93612.1"/>
    <property type="molecule type" value="Genomic_DNA"/>
</dbReference>
<dbReference type="AlphaFoldDB" id="A0A9D1SSW7"/>
<name>A0A9D1SSW7_9FIRM</name>